<comment type="caution">
    <text evidence="1">The sequence shown here is derived from an EMBL/GenBank/DDBJ whole genome shotgun (WGS) entry which is preliminary data.</text>
</comment>
<reference evidence="1 2" key="1">
    <citation type="submission" date="2020-10" db="EMBL/GenBank/DDBJ databases">
        <title>Sequencing the genomes of 1000 actinobacteria strains.</title>
        <authorList>
            <person name="Klenk H.-P."/>
        </authorList>
    </citation>
    <scope>NUCLEOTIDE SEQUENCE [LARGE SCALE GENOMIC DNA]</scope>
    <source>
        <strain evidence="1 2">DSM 43173</strain>
    </source>
</reference>
<name>A0ABR9LS39_9ACTN</name>
<evidence type="ECO:0000313" key="2">
    <source>
        <dbReference type="Proteomes" id="UP000633509"/>
    </source>
</evidence>
<dbReference type="RefSeq" id="WP_192784237.1">
    <property type="nucleotide sequence ID" value="NZ_JADBEK010000001.1"/>
</dbReference>
<organism evidence="1 2">
    <name type="scientific">Nonomuraea angiospora</name>
    <dbReference type="NCBI Taxonomy" id="46172"/>
    <lineage>
        <taxon>Bacteria</taxon>
        <taxon>Bacillati</taxon>
        <taxon>Actinomycetota</taxon>
        <taxon>Actinomycetes</taxon>
        <taxon>Streptosporangiales</taxon>
        <taxon>Streptosporangiaceae</taxon>
        <taxon>Nonomuraea</taxon>
    </lineage>
</organism>
<gene>
    <name evidence="1" type="ORF">H4W80_001333</name>
</gene>
<proteinExistence type="predicted"/>
<evidence type="ECO:0000313" key="1">
    <source>
        <dbReference type="EMBL" id="MBE1583075.1"/>
    </source>
</evidence>
<dbReference type="EMBL" id="JADBEK010000001">
    <property type="protein sequence ID" value="MBE1583075.1"/>
    <property type="molecule type" value="Genomic_DNA"/>
</dbReference>
<sequence>MTEPPPIEYEPTPHASWADLHDLPGGVIVSAHGWYAILRGRTGRQVRELLAGRRRVIRSGPDSAARLSRLAERGVLRERDPGAGAPAGRSITVQGSGQSAALIEDLLRAELRGQPHEVYGKPVPGPCPPGGLAVVVAGPEELSRANRAFLAAGAPWLLVDSRAAAPVLVGPLFVPGRTGCLECYWSRRASAYAHPAEYGVLMRSGRSGPAGPWHLHMIAGLAARMALDWLRADPSPSGSYVEVPTRPGAAITRHTLVPVAACPACGGEASW</sequence>
<dbReference type="Gene3D" id="3.40.50.720">
    <property type="entry name" value="NAD(P)-binding Rossmann-like Domain"/>
    <property type="match status" value="1"/>
</dbReference>
<dbReference type="Proteomes" id="UP000633509">
    <property type="component" value="Unassembled WGS sequence"/>
</dbReference>
<accession>A0ABR9LS39</accession>
<dbReference type="NCBIfam" id="TIGR03882">
    <property type="entry name" value="cyclo_dehyd_2"/>
    <property type="match status" value="1"/>
</dbReference>
<protein>
    <submittedName>
        <fullName evidence="1">Bacteriocin biosynthesis cyclodehydratase domain-containing protein</fullName>
    </submittedName>
</protein>
<dbReference type="InterPro" id="IPR022291">
    <property type="entry name" value="Bacteriocin_synth_cyclodeHase"/>
</dbReference>
<keyword evidence="2" id="KW-1185">Reference proteome</keyword>